<dbReference type="Gene3D" id="2.60.120.10">
    <property type="entry name" value="Jelly Rolls"/>
    <property type="match status" value="1"/>
</dbReference>
<dbReference type="PANTHER" id="PTHR21047:SF2">
    <property type="entry name" value="THYMIDINE DIPHOSPHO-4-KETO-RHAMNOSE 3,5-EPIMERASE"/>
    <property type="match status" value="1"/>
</dbReference>
<dbReference type="EC" id="5.1.3.13" evidence="3 8"/>
<dbReference type="UniPathway" id="UPA00124"/>
<dbReference type="InterPro" id="IPR000888">
    <property type="entry name" value="RmlC-like"/>
</dbReference>
<protein>
    <recommendedName>
        <fullName evidence="4 8">dTDP-4-dehydrorhamnose 3,5-epimerase</fullName>
        <ecNumber evidence="3 8">5.1.3.13</ecNumber>
    </recommendedName>
    <alternativeName>
        <fullName evidence="8">Thymidine diphospho-4-keto-rhamnose 3,5-epimerase</fullName>
    </alternativeName>
</protein>
<evidence type="ECO:0000256" key="5">
    <source>
        <dbReference type="PIRSR" id="PIRSR600888-1"/>
    </source>
</evidence>
<feature type="binding site" evidence="6">
    <location>
        <position position="30"/>
    </location>
    <ligand>
        <name>substrate</name>
    </ligand>
</feature>
<feature type="binding site" evidence="6">
    <location>
        <position position="143"/>
    </location>
    <ligand>
        <name>substrate</name>
    </ligand>
</feature>
<feature type="site" description="Participates in a stacking interaction with the thymidine ring of dTDP-4-oxo-6-deoxyglucose" evidence="7">
    <location>
        <position position="138"/>
    </location>
</feature>
<evidence type="ECO:0000313" key="9">
    <source>
        <dbReference type="EMBL" id="HHQ16671.1"/>
    </source>
</evidence>
<dbReference type="EMBL" id="DRWR01000122">
    <property type="protein sequence ID" value="HHQ16671.1"/>
    <property type="molecule type" value="Genomic_DNA"/>
</dbReference>
<accession>A0A7V6CED5</accession>
<dbReference type="Pfam" id="PF00908">
    <property type="entry name" value="dTDP_sugar_isom"/>
    <property type="match status" value="1"/>
</dbReference>
<evidence type="ECO:0000256" key="6">
    <source>
        <dbReference type="PIRSR" id="PIRSR600888-2"/>
    </source>
</evidence>
<dbReference type="SUPFAM" id="SSF51182">
    <property type="entry name" value="RmlC-like cupins"/>
    <property type="match status" value="1"/>
</dbReference>
<evidence type="ECO:0000256" key="3">
    <source>
        <dbReference type="ARBA" id="ARBA00012098"/>
    </source>
</evidence>
<evidence type="ECO:0000256" key="4">
    <source>
        <dbReference type="ARBA" id="ARBA00019595"/>
    </source>
</evidence>
<dbReference type="CDD" id="cd00438">
    <property type="entry name" value="cupin_RmlC"/>
    <property type="match status" value="1"/>
</dbReference>
<dbReference type="PANTHER" id="PTHR21047">
    <property type="entry name" value="DTDP-6-DEOXY-D-GLUCOSE-3,5 EPIMERASE"/>
    <property type="match status" value="1"/>
</dbReference>
<dbReference type="GO" id="GO:0000271">
    <property type="term" value="P:polysaccharide biosynthetic process"/>
    <property type="evidence" value="ECO:0007669"/>
    <property type="project" value="TreeGrafter"/>
</dbReference>
<comment type="caution">
    <text evidence="9">The sequence shown here is derived from an EMBL/GenBank/DDBJ whole genome shotgun (WGS) entry which is preliminary data.</text>
</comment>
<gene>
    <name evidence="9" type="primary">rfbC</name>
    <name evidence="9" type="ORF">ENM15_07660</name>
</gene>
<comment type="pathway">
    <text evidence="8">Carbohydrate biosynthesis; dTDP-L-rhamnose biosynthesis.</text>
</comment>
<reference evidence="9" key="1">
    <citation type="journal article" date="2020" name="mSystems">
        <title>Genome- and Community-Level Interaction Insights into Carbon Utilization and Element Cycling Functions of Hydrothermarchaeota in Hydrothermal Sediment.</title>
        <authorList>
            <person name="Zhou Z."/>
            <person name="Liu Y."/>
            <person name="Xu W."/>
            <person name="Pan J."/>
            <person name="Luo Z.H."/>
            <person name="Li M."/>
        </authorList>
    </citation>
    <scope>NUCLEOTIDE SEQUENCE [LARGE SCALE GENOMIC DNA]</scope>
    <source>
        <strain evidence="9">SpSt-106</strain>
    </source>
</reference>
<comment type="catalytic activity">
    <reaction evidence="1 8">
        <text>dTDP-4-dehydro-6-deoxy-alpha-D-glucose = dTDP-4-dehydro-beta-L-rhamnose</text>
        <dbReference type="Rhea" id="RHEA:16969"/>
        <dbReference type="ChEBI" id="CHEBI:57649"/>
        <dbReference type="ChEBI" id="CHEBI:62830"/>
        <dbReference type="EC" id="5.1.3.13"/>
    </reaction>
</comment>
<feature type="active site" description="Proton donor" evidence="5">
    <location>
        <position position="132"/>
    </location>
</feature>
<dbReference type="GO" id="GO:0019305">
    <property type="term" value="P:dTDP-rhamnose biosynthetic process"/>
    <property type="evidence" value="ECO:0007669"/>
    <property type="project" value="UniProtKB-UniRule"/>
</dbReference>
<feature type="binding site" evidence="6">
    <location>
        <position position="73"/>
    </location>
    <ligand>
        <name>substrate</name>
    </ligand>
</feature>
<organism evidence="9">
    <name type="scientific">Thermodesulfobacterium geofontis</name>
    <dbReference type="NCBI Taxonomy" id="1295609"/>
    <lineage>
        <taxon>Bacteria</taxon>
        <taxon>Pseudomonadati</taxon>
        <taxon>Thermodesulfobacteriota</taxon>
        <taxon>Thermodesulfobacteria</taxon>
        <taxon>Thermodesulfobacteriales</taxon>
        <taxon>Thermodesulfobacteriaceae</taxon>
        <taxon>Thermodesulfobacterium</taxon>
    </lineage>
</organism>
<comment type="function">
    <text evidence="2 8">Catalyzes the epimerization of the C3' and C5'positions of dTDP-6-deoxy-D-xylo-4-hexulose, forming dTDP-6-deoxy-L-lyxo-4-hexulose.</text>
</comment>
<feature type="binding site" evidence="6">
    <location>
        <position position="25"/>
    </location>
    <ligand>
        <name>substrate</name>
    </ligand>
</feature>
<sequence>MPFEFIKLEIPDVILIKPLVFQDERGFFMETYKTSDFKINGIFYSFVQDNHSKSKKGVLRGLHYQLNPKAQGKLVRCIKGRIWDVAVDIRKGSPWYGKWVAVELSEDNKHMLWIPPGFAHGFVALEDSEIIYKCTEEYDSTLDRGIIWNDPEIGIKWPLKEPILSKKDAKLPTLKDAENNFVYKKEQL</sequence>
<dbReference type="GO" id="GO:0005829">
    <property type="term" value="C:cytosol"/>
    <property type="evidence" value="ECO:0007669"/>
    <property type="project" value="TreeGrafter"/>
</dbReference>
<dbReference type="NCBIfam" id="TIGR01221">
    <property type="entry name" value="rmlC"/>
    <property type="match status" value="1"/>
</dbReference>
<evidence type="ECO:0000256" key="8">
    <source>
        <dbReference type="RuleBase" id="RU364069"/>
    </source>
</evidence>
<feature type="active site" description="Proton acceptor" evidence="5">
    <location>
        <position position="63"/>
    </location>
</feature>
<feature type="binding site" evidence="6">
    <location>
        <position position="120"/>
    </location>
    <ligand>
        <name>substrate</name>
    </ligand>
</feature>
<feature type="binding site" evidence="6">
    <location>
        <begin position="48"/>
        <end position="50"/>
    </location>
    <ligand>
        <name>substrate</name>
    </ligand>
</feature>
<evidence type="ECO:0000256" key="1">
    <source>
        <dbReference type="ARBA" id="ARBA00001298"/>
    </source>
</evidence>
<dbReference type="GO" id="GO:0008830">
    <property type="term" value="F:dTDP-4-dehydrorhamnose 3,5-epimerase activity"/>
    <property type="evidence" value="ECO:0007669"/>
    <property type="project" value="UniProtKB-UniRule"/>
</dbReference>
<feature type="binding site" evidence="6">
    <location>
        <position position="166"/>
    </location>
    <ligand>
        <name>substrate</name>
    </ligand>
</feature>
<comment type="subunit">
    <text evidence="8">Homodimer.</text>
</comment>
<comment type="similarity">
    <text evidence="8">Belongs to the dTDP-4-dehydrorhamnose 3,5-epimerase family.</text>
</comment>
<keyword evidence="8 9" id="KW-0413">Isomerase</keyword>
<dbReference type="AlphaFoldDB" id="A0A7V6CED5"/>
<evidence type="ECO:0000256" key="7">
    <source>
        <dbReference type="PIRSR" id="PIRSR600888-3"/>
    </source>
</evidence>
<dbReference type="InterPro" id="IPR014710">
    <property type="entry name" value="RmlC-like_jellyroll"/>
</dbReference>
<name>A0A7V6CED5_9BACT</name>
<feature type="binding site" evidence="6">
    <location>
        <position position="60"/>
    </location>
    <ligand>
        <name>substrate</name>
    </ligand>
</feature>
<proteinExistence type="inferred from homology"/>
<evidence type="ECO:0000256" key="2">
    <source>
        <dbReference type="ARBA" id="ARBA00001997"/>
    </source>
</evidence>
<dbReference type="InterPro" id="IPR011051">
    <property type="entry name" value="RmlC_Cupin_sf"/>
</dbReference>